<keyword evidence="6" id="KW-0862">Zinc</keyword>
<name>A0A6J6H6D6_9ZZZZ</name>
<gene>
    <name evidence="10" type="ORF">UFOPK1852_00531</name>
</gene>
<evidence type="ECO:0000256" key="1">
    <source>
        <dbReference type="ARBA" id="ARBA00000553"/>
    </source>
</evidence>
<dbReference type="EMBL" id="CAEZUS010000063">
    <property type="protein sequence ID" value="CAB4608300.1"/>
    <property type="molecule type" value="Genomic_DNA"/>
</dbReference>
<dbReference type="NCBIfam" id="TIGR00726">
    <property type="entry name" value="peptidoglycan editing factor PgeF"/>
    <property type="match status" value="1"/>
</dbReference>
<comment type="catalytic activity">
    <reaction evidence="7">
        <text>adenosine + H2O + H(+) = inosine + NH4(+)</text>
        <dbReference type="Rhea" id="RHEA:24408"/>
        <dbReference type="ChEBI" id="CHEBI:15377"/>
        <dbReference type="ChEBI" id="CHEBI:15378"/>
        <dbReference type="ChEBI" id="CHEBI:16335"/>
        <dbReference type="ChEBI" id="CHEBI:17596"/>
        <dbReference type="ChEBI" id="CHEBI:28938"/>
        <dbReference type="EC" id="3.5.4.4"/>
    </reaction>
    <physiologicalReaction direction="left-to-right" evidence="7">
        <dbReference type="Rhea" id="RHEA:24409"/>
    </physiologicalReaction>
</comment>
<reference evidence="10" key="1">
    <citation type="submission" date="2020-05" db="EMBL/GenBank/DDBJ databases">
        <authorList>
            <person name="Chiriac C."/>
            <person name="Salcher M."/>
            <person name="Ghai R."/>
            <person name="Kavagutti S V."/>
        </authorList>
    </citation>
    <scope>NUCLEOTIDE SEQUENCE</scope>
</reference>
<keyword evidence="4" id="KW-0479">Metal-binding</keyword>
<evidence type="ECO:0000256" key="5">
    <source>
        <dbReference type="ARBA" id="ARBA00022801"/>
    </source>
</evidence>
<dbReference type="GO" id="GO:0017061">
    <property type="term" value="F:S-methyl-5-thioadenosine phosphorylase activity"/>
    <property type="evidence" value="ECO:0007669"/>
    <property type="project" value="UniProtKB-EC"/>
</dbReference>
<dbReference type="InterPro" id="IPR003730">
    <property type="entry name" value="Cu_polyphenol_OxRdtase"/>
</dbReference>
<organism evidence="10">
    <name type="scientific">freshwater metagenome</name>
    <dbReference type="NCBI Taxonomy" id="449393"/>
    <lineage>
        <taxon>unclassified sequences</taxon>
        <taxon>metagenomes</taxon>
        <taxon>ecological metagenomes</taxon>
    </lineage>
</organism>
<evidence type="ECO:0000256" key="7">
    <source>
        <dbReference type="ARBA" id="ARBA00047989"/>
    </source>
</evidence>
<dbReference type="Pfam" id="PF02578">
    <property type="entry name" value="Cu-oxidase_4"/>
    <property type="match status" value="1"/>
</dbReference>
<dbReference type="CDD" id="cd16833">
    <property type="entry name" value="YfiH"/>
    <property type="match status" value="1"/>
</dbReference>
<dbReference type="SUPFAM" id="SSF64438">
    <property type="entry name" value="CNF1/YfiH-like putative cysteine hydrolases"/>
    <property type="match status" value="1"/>
</dbReference>
<dbReference type="PANTHER" id="PTHR30616:SF2">
    <property type="entry name" value="PURINE NUCLEOSIDE PHOSPHORYLASE LACC1"/>
    <property type="match status" value="1"/>
</dbReference>
<keyword evidence="3" id="KW-0808">Transferase</keyword>
<dbReference type="Gene3D" id="3.60.140.10">
    <property type="entry name" value="CNF1/YfiH-like putative cysteine hydrolases"/>
    <property type="match status" value="1"/>
</dbReference>
<evidence type="ECO:0000256" key="8">
    <source>
        <dbReference type="ARBA" id="ARBA00048968"/>
    </source>
</evidence>
<protein>
    <submittedName>
        <fullName evidence="10">Unannotated protein</fullName>
    </submittedName>
</protein>
<dbReference type="InterPro" id="IPR038371">
    <property type="entry name" value="Cu_polyphenol_OxRdtase_sf"/>
</dbReference>
<evidence type="ECO:0000256" key="2">
    <source>
        <dbReference type="ARBA" id="ARBA00007353"/>
    </source>
</evidence>
<comment type="similarity">
    <text evidence="2">Belongs to the purine nucleoside phosphorylase YfiH/LACC1 family.</text>
</comment>
<comment type="catalytic activity">
    <reaction evidence="1">
        <text>inosine + phosphate = alpha-D-ribose 1-phosphate + hypoxanthine</text>
        <dbReference type="Rhea" id="RHEA:27646"/>
        <dbReference type="ChEBI" id="CHEBI:17368"/>
        <dbReference type="ChEBI" id="CHEBI:17596"/>
        <dbReference type="ChEBI" id="CHEBI:43474"/>
        <dbReference type="ChEBI" id="CHEBI:57720"/>
        <dbReference type="EC" id="2.4.2.1"/>
    </reaction>
    <physiologicalReaction direction="left-to-right" evidence="1">
        <dbReference type="Rhea" id="RHEA:27647"/>
    </physiologicalReaction>
</comment>
<evidence type="ECO:0000256" key="6">
    <source>
        <dbReference type="ARBA" id="ARBA00022833"/>
    </source>
</evidence>
<dbReference type="GO" id="GO:0016787">
    <property type="term" value="F:hydrolase activity"/>
    <property type="evidence" value="ECO:0007669"/>
    <property type="project" value="UniProtKB-KW"/>
</dbReference>
<comment type="catalytic activity">
    <reaction evidence="8">
        <text>adenosine + phosphate = alpha-D-ribose 1-phosphate + adenine</text>
        <dbReference type="Rhea" id="RHEA:27642"/>
        <dbReference type="ChEBI" id="CHEBI:16335"/>
        <dbReference type="ChEBI" id="CHEBI:16708"/>
        <dbReference type="ChEBI" id="CHEBI:43474"/>
        <dbReference type="ChEBI" id="CHEBI:57720"/>
        <dbReference type="EC" id="2.4.2.1"/>
    </reaction>
    <physiologicalReaction direction="left-to-right" evidence="8">
        <dbReference type="Rhea" id="RHEA:27643"/>
    </physiologicalReaction>
</comment>
<dbReference type="AlphaFoldDB" id="A0A6J6H6D6"/>
<dbReference type="InterPro" id="IPR011324">
    <property type="entry name" value="Cytotoxic_necrot_fac-like_cat"/>
</dbReference>
<dbReference type="PANTHER" id="PTHR30616">
    <property type="entry name" value="UNCHARACTERIZED PROTEIN YFIH"/>
    <property type="match status" value="1"/>
</dbReference>
<sequence>MENFFTDRHGGFSHGDFASWNMAMHVGDEPAHVALNRAKLQEQVGEIVFMSQVHGDTVVVVDQVPSDVPIADALITSNPNLALAVMVADCIPLLLRSEKLVAAVHVGRAGLVNSIALKTVAMMRGLGAKEITGYIGPAICGNCYEVPQDLQDQVVALHPAAKSQTRSATPGLDLTSALVTALATVDVAISIKPGCTFEDENLFSFRRNQRTGRQVGVIKL</sequence>
<accession>A0A6J6H6D6</accession>
<evidence type="ECO:0000256" key="3">
    <source>
        <dbReference type="ARBA" id="ARBA00022679"/>
    </source>
</evidence>
<proteinExistence type="inferred from homology"/>
<keyword evidence="5" id="KW-0378">Hydrolase</keyword>
<dbReference type="GO" id="GO:0005507">
    <property type="term" value="F:copper ion binding"/>
    <property type="evidence" value="ECO:0007669"/>
    <property type="project" value="TreeGrafter"/>
</dbReference>
<evidence type="ECO:0000256" key="4">
    <source>
        <dbReference type="ARBA" id="ARBA00022723"/>
    </source>
</evidence>
<comment type="catalytic activity">
    <reaction evidence="9">
        <text>S-methyl-5'-thioadenosine + phosphate = 5-(methylsulfanyl)-alpha-D-ribose 1-phosphate + adenine</text>
        <dbReference type="Rhea" id="RHEA:11852"/>
        <dbReference type="ChEBI" id="CHEBI:16708"/>
        <dbReference type="ChEBI" id="CHEBI:17509"/>
        <dbReference type="ChEBI" id="CHEBI:43474"/>
        <dbReference type="ChEBI" id="CHEBI:58533"/>
        <dbReference type="EC" id="2.4.2.28"/>
    </reaction>
    <physiologicalReaction direction="left-to-right" evidence="9">
        <dbReference type="Rhea" id="RHEA:11853"/>
    </physiologicalReaction>
</comment>
<evidence type="ECO:0000256" key="9">
    <source>
        <dbReference type="ARBA" id="ARBA00049893"/>
    </source>
</evidence>
<evidence type="ECO:0000313" key="10">
    <source>
        <dbReference type="EMBL" id="CAB4608300.1"/>
    </source>
</evidence>